<gene>
    <name evidence="1" type="ORF">NXW97_24090</name>
</gene>
<dbReference type="RefSeq" id="WP_010539349.1">
    <property type="nucleotide sequence ID" value="NZ_JABFIA010000041.1"/>
</dbReference>
<reference evidence="1" key="1">
    <citation type="submission" date="2022-08" db="EMBL/GenBank/DDBJ databases">
        <title>Genome Sequencing of Bacteroides fragilis Group Isolates with Nanopore Technology.</title>
        <authorList>
            <person name="Tisza M.J."/>
            <person name="Smith D."/>
            <person name="Dekker J.P."/>
        </authorList>
    </citation>
    <scope>NUCLEOTIDE SEQUENCE</scope>
    <source>
        <strain evidence="1">BFG-351</strain>
    </source>
</reference>
<dbReference type="InterPro" id="IPR009061">
    <property type="entry name" value="DNA-bd_dom_put_sf"/>
</dbReference>
<name>A0AAW5P2S3_9BACE</name>
<protein>
    <recommendedName>
        <fullName evidence="3">DNA-binding protein</fullName>
    </recommendedName>
</protein>
<sequence>MSERHGVQEATLRNWANLGYITSSRINNQLFLDDESLTAYLEAHKRGSM</sequence>
<accession>A0AAW5P2S3</accession>
<dbReference type="Proteomes" id="UP001204548">
    <property type="component" value="Unassembled WGS sequence"/>
</dbReference>
<evidence type="ECO:0008006" key="3">
    <source>
        <dbReference type="Google" id="ProtNLM"/>
    </source>
</evidence>
<evidence type="ECO:0000313" key="2">
    <source>
        <dbReference type="Proteomes" id="UP001204548"/>
    </source>
</evidence>
<proteinExistence type="predicted"/>
<dbReference type="AlphaFoldDB" id="A0AAW5P2S3"/>
<evidence type="ECO:0000313" key="1">
    <source>
        <dbReference type="EMBL" id="MCS2795035.1"/>
    </source>
</evidence>
<comment type="caution">
    <text evidence="1">The sequence shown here is derived from an EMBL/GenBank/DDBJ whole genome shotgun (WGS) entry which is preliminary data.</text>
</comment>
<organism evidence="1 2">
    <name type="scientific">Bacteroides faecis</name>
    <dbReference type="NCBI Taxonomy" id="674529"/>
    <lineage>
        <taxon>Bacteria</taxon>
        <taxon>Pseudomonadati</taxon>
        <taxon>Bacteroidota</taxon>
        <taxon>Bacteroidia</taxon>
        <taxon>Bacteroidales</taxon>
        <taxon>Bacteroidaceae</taxon>
        <taxon>Bacteroides</taxon>
    </lineage>
</organism>
<dbReference type="SUPFAM" id="SSF46955">
    <property type="entry name" value="Putative DNA-binding domain"/>
    <property type="match status" value="1"/>
</dbReference>
<dbReference type="EMBL" id="JANUTS010000001">
    <property type="protein sequence ID" value="MCS2795035.1"/>
    <property type="molecule type" value="Genomic_DNA"/>
</dbReference>